<name>A0AA40LSE0_CNENI</name>
<feature type="non-terminal residue" evidence="3">
    <location>
        <position position="485"/>
    </location>
</feature>
<protein>
    <recommendedName>
        <fullName evidence="2">PiggyBac transposable element-derived protein domain-containing protein</fullName>
    </recommendedName>
</protein>
<feature type="compositionally biased region" description="Acidic residues" evidence="1">
    <location>
        <begin position="18"/>
        <end position="32"/>
    </location>
</feature>
<proteinExistence type="predicted"/>
<keyword evidence="4" id="KW-1185">Reference proteome</keyword>
<gene>
    <name evidence="3" type="ORF">QTO34_015028</name>
</gene>
<feature type="compositionally biased region" description="Basic and acidic residues" evidence="1">
    <location>
        <begin position="102"/>
        <end position="120"/>
    </location>
</feature>
<dbReference type="PANTHER" id="PTHR46599">
    <property type="entry name" value="PIGGYBAC TRANSPOSABLE ELEMENT-DERIVED PROTEIN 4"/>
    <property type="match status" value="1"/>
</dbReference>
<dbReference type="InterPro" id="IPR029526">
    <property type="entry name" value="PGBD"/>
</dbReference>
<dbReference type="Pfam" id="PF13843">
    <property type="entry name" value="DDE_Tnp_1_7"/>
    <property type="match status" value="1"/>
</dbReference>
<evidence type="ECO:0000259" key="2">
    <source>
        <dbReference type="Pfam" id="PF13843"/>
    </source>
</evidence>
<comment type="caution">
    <text evidence="3">The sequence shown here is derived from an EMBL/GenBank/DDBJ whole genome shotgun (WGS) entry which is preliminary data.</text>
</comment>
<dbReference type="PANTHER" id="PTHR46599:SF3">
    <property type="entry name" value="PIGGYBAC TRANSPOSABLE ELEMENT-DERIVED PROTEIN 4"/>
    <property type="match status" value="1"/>
</dbReference>
<evidence type="ECO:0000313" key="3">
    <source>
        <dbReference type="EMBL" id="KAK1342272.1"/>
    </source>
</evidence>
<feature type="region of interest" description="Disordered" evidence="1">
    <location>
        <begin position="95"/>
        <end position="121"/>
    </location>
</feature>
<feature type="region of interest" description="Disordered" evidence="1">
    <location>
        <begin position="1"/>
        <end position="60"/>
    </location>
</feature>
<evidence type="ECO:0000313" key="4">
    <source>
        <dbReference type="Proteomes" id="UP001177744"/>
    </source>
</evidence>
<accession>A0AA40LSE0</accession>
<dbReference type="Proteomes" id="UP001177744">
    <property type="component" value="Unassembled WGS sequence"/>
</dbReference>
<organism evidence="3 4">
    <name type="scientific">Cnephaeus nilssonii</name>
    <name type="common">Northern bat</name>
    <name type="synonym">Eptesicus nilssonii</name>
    <dbReference type="NCBI Taxonomy" id="3371016"/>
    <lineage>
        <taxon>Eukaryota</taxon>
        <taxon>Metazoa</taxon>
        <taxon>Chordata</taxon>
        <taxon>Craniata</taxon>
        <taxon>Vertebrata</taxon>
        <taxon>Euteleostomi</taxon>
        <taxon>Mammalia</taxon>
        <taxon>Eutheria</taxon>
        <taxon>Laurasiatheria</taxon>
        <taxon>Chiroptera</taxon>
        <taxon>Yangochiroptera</taxon>
        <taxon>Vespertilionidae</taxon>
        <taxon>Cnephaeus</taxon>
    </lineage>
</organism>
<reference evidence="3" key="1">
    <citation type="submission" date="2023-06" db="EMBL/GenBank/DDBJ databases">
        <title>Reference genome for the Northern bat (Eptesicus nilssonii), a most northern bat species.</title>
        <authorList>
            <person name="Laine V.N."/>
            <person name="Pulliainen A.T."/>
            <person name="Lilley T.M."/>
        </authorList>
    </citation>
    <scope>NUCLEOTIDE SEQUENCE</scope>
    <source>
        <strain evidence="3">BLF_Eptnil</strain>
        <tissue evidence="3">Kidney</tissue>
    </source>
</reference>
<sequence length="485" mass="56093">MMNFTSKTKKKVKKCNSDESEFSEDASGDDEQIAGPSGSTERKKSLALPKDLAESTDSDSDIEFINAKRRRTIVYSSESDGDIGDIIEKSGIRPSESYVSRGKQEKEKWTSTSVSDKEPSRIPFSTGQLHVGPQVPSGCATPIDFFQLFFTETLIKNITDETNEYARHKISQKELSQRSTWNNWKDVTIEEMKAFLGVILNMERFLQIFWMLHLKNDQKSSKDLRTRTEKVNCFLSYLEMKFRERFCPGREIAVDEAVVGFKGKIHFITYNPKKPTKWGIRLYALSDSKCGYVHSFVPYYGGITSETLVRPDLPFTSRIVLELHERLKNSVPGSQGYHFFTDRYYTSVTLAKELFKEKTHLTGTIMPNRKDNPPVIKHPKLRKGELVAFRDENVMLLAWKDKRIVTMLSTWDTSETESVERRVRGGGKEIVLKPKFMGGVDIADHYTGTYCFMRKTLKWWQKSKEEEERRFIFAKHVNVNQVFMW</sequence>
<evidence type="ECO:0000256" key="1">
    <source>
        <dbReference type="SAM" id="MobiDB-lite"/>
    </source>
</evidence>
<dbReference type="AlphaFoldDB" id="A0AA40LSE0"/>
<dbReference type="EMBL" id="JAULJE010000005">
    <property type="protein sequence ID" value="KAK1342272.1"/>
    <property type="molecule type" value="Genomic_DNA"/>
</dbReference>
<feature type="domain" description="PiggyBac transposable element-derived protein" evidence="2">
    <location>
        <begin position="200"/>
        <end position="462"/>
    </location>
</feature>